<feature type="coiled-coil region" evidence="5">
    <location>
        <begin position="80"/>
        <end position="153"/>
    </location>
</feature>
<dbReference type="InterPro" id="IPR051877">
    <property type="entry name" value="Centriole_BasalBody_StrucProt"/>
</dbReference>
<gene>
    <name evidence="7" type="primary">LOC105360381</name>
</gene>
<evidence type="ECO:0000313" key="6">
    <source>
        <dbReference type="Proteomes" id="UP000695007"/>
    </source>
</evidence>
<keyword evidence="6" id="KW-1185">Reference proteome</keyword>
<evidence type="ECO:0000313" key="7">
    <source>
        <dbReference type="RefSeq" id="XP_011495576.1"/>
    </source>
</evidence>
<dbReference type="GO" id="GO:0005814">
    <property type="term" value="C:centriole"/>
    <property type="evidence" value="ECO:0007669"/>
    <property type="project" value="UniProtKB-SubCell"/>
</dbReference>
<reference evidence="7" key="1">
    <citation type="submission" date="2025-08" db="UniProtKB">
        <authorList>
            <consortium name="RefSeq"/>
        </authorList>
    </citation>
    <scope>IDENTIFICATION</scope>
</reference>
<dbReference type="GeneID" id="105360381"/>
<dbReference type="Proteomes" id="UP000695007">
    <property type="component" value="Unplaced"/>
</dbReference>
<feature type="coiled-coil region" evidence="5">
    <location>
        <begin position="291"/>
        <end position="419"/>
    </location>
</feature>
<name>A0AAJ6VN92_9HYME</name>
<evidence type="ECO:0000256" key="3">
    <source>
        <dbReference type="ARBA" id="ARBA00023212"/>
    </source>
</evidence>
<evidence type="ECO:0000256" key="1">
    <source>
        <dbReference type="ARBA" id="ARBA00004114"/>
    </source>
</evidence>
<dbReference type="AlphaFoldDB" id="A0AAJ6VN92"/>
<organism evidence="6 7">
    <name type="scientific">Ceratosolen solmsi marchali</name>
    <dbReference type="NCBI Taxonomy" id="326594"/>
    <lineage>
        <taxon>Eukaryota</taxon>
        <taxon>Metazoa</taxon>
        <taxon>Ecdysozoa</taxon>
        <taxon>Arthropoda</taxon>
        <taxon>Hexapoda</taxon>
        <taxon>Insecta</taxon>
        <taxon>Pterygota</taxon>
        <taxon>Neoptera</taxon>
        <taxon>Endopterygota</taxon>
        <taxon>Hymenoptera</taxon>
        <taxon>Apocrita</taxon>
        <taxon>Proctotrupomorpha</taxon>
        <taxon>Chalcidoidea</taxon>
        <taxon>Agaonidae</taxon>
        <taxon>Agaoninae</taxon>
        <taxon>Ceratosolen</taxon>
    </lineage>
</organism>
<feature type="coiled-coil region" evidence="5">
    <location>
        <begin position="471"/>
        <end position="505"/>
    </location>
</feature>
<dbReference type="PANTHER" id="PTHR20544:SF0">
    <property type="entry name" value="NUCLEOPROTEIN TPR_MLP1 DOMAIN-CONTAINING PROTEIN"/>
    <property type="match status" value="1"/>
</dbReference>
<sequence>MSNDCNNYSIAGRYRTVRKNLDALGYKQALSLDSLPLIELLLVDLAQAKETLKHFQSIAKDNLEACSQLQLVVDPYKCDNAKLVQECNQIHQELIEANETSQKQNNDYKKRIRKLESELSDQQLSFSKNLQRIKQLEIESSNKSKKILELQGKCCKPIVNNINLATKKRSCYPLRRPILEAESFPKSISTSTTNFSSKSVEPCVIDFVSMADHRISCLSNEITKLKEELFINNEHIESLKLQLNTKNKEVSRLKKMLEGGRPCASINKDHCCVRPELLNEYKRNANCDDFLNVQQSKLNMEQQLKEALNKQHDAMAQAMKLAERNKELENELKSVDRMTLAVEADCNSTVKENNKRVFRLQEKLEDLMTQVHVLENELIIQRREAQELRADLEASRLEKSNIQRVLESTLEEKKQMMNRINTLTVMASNSPDKIAIQEKRSDLRKTSASKKCSCQKDVIDEAPQCNIDKLIHDKDVIIESLQNTIERIENEREHYKSEYIKIKDQCKKDTEKDNENMWSQICELRVQISEKDHTISKLLREKKELCQEKFNLENKLHNYQNKQERSSSPCNYCRSSLSSLSERKSIGTSNKTERVERERDVAFADAARLIEERDALRERLKLATEAHATEQRRLRENLDDTQSRLAQIEQKWRELLLVQGTRRATINGLDDQLNDLKEDLRRTKQELTEQRTQYFQLRTLQDQTDQALGDVQGQLAQSENELSGALDRYKNLERQQLQFDNQIKELRQEINTHRSKVAQLDHEKDQLLMDLDEKTEKIAALERELDFKEQQANGMEQQLRDLSCTKE</sequence>
<dbReference type="RefSeq" id="XP_011495576.1">
    <property type="nucleotide sequence ID" value="XM_011497274.1"/>
</dbReference>
<feature type="coiled-coil region" evidence="5">
    <location>
        <begin position="208"/>
        <end position="256"/>
    </location>
</feature>
<evidence type="ECO:0000256" key="2">
    <source>
        <dbReference type="ARBA" id="ARBA00022490"/>
    </source>
</evidence>
<evidence type="ECO:0000256" key="4">
    <source>
        <dbReference type="ARBA" id="ARBA00038123"/>
    </source>
</evidence>
<accession>A0AAJ6VN92</accession>
<keyword evidence="3" id="KW-0206">Cytoskeleton</keyword>
<comment type="similarity">
    <text evidence="4">Belongs to the CEP135/TSGA10 family.</text>
</comment>
<proteinExistence type="inferred from homology"/>
<feature type="coiled-coil region" evidence="5">
    <location>
        <begin position="535"/>
        <end position="562"/>
    </location>
</feature>
<keyword evidence="2" id="KW-0963">Cytoplasm</keyword>
<comment type="subcellular location">
    <subcellularLocation>
        <location evidence="1">Cytoplasm</location>
        <location evidence="1">Cytoskeleton</location>
        <location evidence="1">Microtubule organizing center</location>
        <location evidence="1">Centrosome</location>
        <location evidence="1">Centriole</location>
    </subcellularLocation>
</comment>
<protein>
    <submittedName>
        <fullName evidence="7">Centrosomal protein of 135 kDa</fullName>
    </submittedName>
</protein>
<feature type="coiled-coil region" evidence="5">
    <location>
        <begin position="606"/>
        <end position="805"/>
    </location>
</feature>
<dbReference type="PANTHER" id="PTHR20544">
    <property type="entry name" value="CENTROSOMAL PROTEIN CEP135"/>
    <property type="match status" value="1"/>
</dbReference>
<dbReference type="KEGG" id="csol:105360381"/>
<keyword evidence="5" id="KW-0175">Coiled coil</keyword>
<dbReference type="Gene3D" id="1.10.287.1490">
    <property type="match status" value="1"/>
</dbReference>
<dbReference type="CTD" id="9662"/>
<evidence type="ECO:0000256" key="5">
    <source>
        <dbReference type="SAM" id="Coils"/>
    </source>
</evidence>